<evidence type="ECO:0000256" key="3">
    <source>
        <dbReference type="ARBA" id="ARBA00022884"/>
    </source>
</evidence>
<evidence type="ECO:0000313" key="14">
    <source>
        <dbReference type="Proteomes" id="UP000012174"/>
    </source>
</evidence>
<proteinExistence type="inferred from homology"/>
<dbReference type="PANTHER" id="PTHR17972:SF0">
    <property type="entry name" value="NUCLEOLAR PROTEIN 6"/>
    <property type="match status" value="1"/>
</dbReference>
<dbReference type="InterPro" id="IPR035371">
    <property type="entry name" value="Nrap_D6"/>
</dbReference>
<dbReference type="InterPro" id="IPR005554">
    <property type="entry name" value="NOL6/Upt22"/>
</dbReference>
<dbReference type="Gene3D" id="3.30.70.3030">
    <property type="match status" value="1"/>
</dbReference>
<dbReference type="InterPro" id="IPR035082">
    <property type="entry name" value="Nrap_D1"/>
</dbReference>
<dbReference type="eggNOG" id="KOG2054">
    <property type="taxonomic scope" value="Eukaryota"/>
</dbReference>
<name>M7SB14_EUTLA</name>
<dbReference type="GO" id="GO:0003723">
    <property type="term" value="F:RNA binding"/>
    <property type="evidence" value="ECO:0007669"/>
    <property type="project" value="UniProtKB-KW"/>
</dbReference>
<feature type="domain" description="Nrap protein" evidence="12">
    <location>
        <begin position="964"/>
        <end position="1123"/>
    </location>
</feature>
<accession>M7SB14</accession>
<feature type="domain" description="Nrap protein" evidence="8">
    <location>
        <begin position="292"/>
        <end position="435"/>
    </location>
</feature>
<keyword evidence="5" id="KW-0698">rRNA processing</keyword>
<evidence type="ECO:0000256" key="4">
    <source>
        <dbReference type="ARBA" id="ARBA00023242"/>
    </source>
</evidence>
<dbReference type="InterPro" id="IPR035369">
    <property type="entry name" value="Nrap_D4"/>
</dbReference>
<organism evidence="13 14">
    <name type="scientific">Eutypa lata (strain UCR-EL1)</name>
    <name type="common">Grapevine dieback disease fungus</name>
    <name type="synonym">Eutypa armeniacae</name>
    <dbReference type="NCBI Taxonomy" id="1287681"/>
    <lineage>
        <taxon>Eukaryota</taxon>
        <taxon>Fungi</taxon>
        <taxon>Dikarya</taxon>
        <taxon>Ascomycota</taxon>
        <taxon>Pezizomycotina</taxon>
        <taxon>Sordariomycetes</taxon>
        <taxon>Xylariomycetidae</taxon>
        <taxon>Xylariales</taxon>
        <taxon>Diatrypaceae</taxon>
        <taxon>Eutypa</taxon>
    </lineage>
</organism>
<keyword evidence="14" id="KW-1185">Reference proteome</keyword>
<dbReference type="STRING" id="1287681.M7SB14"/>
<comment type="subcellular location">
    <subcellularLocation>
        <location evidence="1 5">Nucleus</location>
        <location evidence="1 5">Nucleolus</location>
    </subcellularLocation>
</comment>
<dbReference type="EMBL" id="KB707234">
    <property type="protein sequence ID" value="EMR63374.1"/>
    <property type="molecule type" value="Genomic_DNA"/>
</dbReference>
<dbReference type="Pfam" id="PF17403">
    <property type="entry name" value="Nrap_D2"/>
    <property type="match status" value="1"/>
</dbReference>
<evidence type="ECO:0000259" key="7">
    <source>
        <dbReference type="Pfam" id="PF03813"/>
    </source>
</evidence>
<evidence type="ECO:0000256" key="1">
    <source>
        <dbReference type="ARBA" id="ARBA00004604"/>
    </source>
</evidence>
<gene>
    <name evidence="13" type="ORF">UCREL1_9663</name>
</gene>
<dbReference type="OrthoDB" id="10251401at2759"/>
<evidence type="ECO:0000259" key="11">
    <source>
        <dbReference type="Pfam" id="PF17406"/>
    </source>
</evidence>
<comment type="similarity">
    <text evidence="2 5">Belongs to the NRAP family.</text>
</comment>
<dbReference type="Proteomes" id="UP000012174">
    <property type="component" value="Unassembled WGS sequence"/>
</dbReference>
<sequence>MEENFAKRRKINHSNDASFLETSSVAASAMGPSGASAFVLETEELLKDVKLDYPKALPGVDNILRQFKDTIEALEPHDPTPIVELSTKFEKTNRIAIPFPDPRPAKDSPYKLSFAKPVQANVVGSYALKTMIKSASDQTVDMIIVMPSSIFQEKDYLNLRYFYKRAYYLAYVASGLRKEHGSSLDLTFDYLNGNPLLPVLVARSKQSSNKKDTAKNATQNPVWGIRVIPTAPEGYFPVSKLSATSNAIRQGKAGETKEAKLPTPFYNATLKAESLFTSYLKLLHRTSVSCPAFKDACILGRVWLQQRGFGGNITDGGFGHFEWAVLVALLLQGGGRKGEAVLSTSLHSTQLFKGTLQFLASANLHKKPVVIGGKPSDLESIRQSGPVLYDVTRELNVLFKMTPWSITMLAEQAKGSLAALNDDPNGQFDSLFIMKAYQPLQMFDLLVKLNLPSSNAEHDSTDRKGFMWNYSERVYQTITKAMGDRAQLVHIETPKLASWPIANSAPKTKKGSIVVGIVVDAAKASQGREYGPPYEQKKEAAKFREFWGEKSDLWQFPDGNIVESLDWTAYAPLGFPGICEAIIRYILNFRLKVDDSDITIHRQDFSKIISSAPSDGAAFDAARQAFQQFERDVRALEDLPLHVRQIVPICPELRHASLRIPSLVDRRRSPHPMDVVLSFEASGKWPEENLAAIQRAKLAFLLKIGSSLEESKDEIKTHLGLETVERDVEDLAFLDVVYESGFSFRVRVHSGLEETLLERQTKDKTLERHQRTEAAELLATFKRTYANLPLHTQTIATSCTRFPALSPSIRLVKRFFSAHKLSAHFSEELLELFALQAFLKPHPYPTPPTSAATGFLRTLLLLSRWDWRDEPLVVDPSGSDLSSPHHRAEIRTRLDAWRNIDPAMNRTVLFVATPHDATGTAYTPPGRPSRVVATRMTTLARSACRLVRERGLDLDPRSLFQVSLREYDVVIRLARGVLRGLEGREQQQLVGGKQRFKNLLLRQEEEERAIGAVSPPLPEHPAKTLLRRLEGVYGRALLFFHGEHPDDDAVIGALWNPTSSRRTFTAGLPCSFMPVEGGGNGDEDVDVDGDGERNKGGKEMYEVNRQAILAEIARIGGHLIEGIDVKGDDDGET</sequence>
<reference evidence="14" key="1">
    <citation type="journal article" date="2013" name="Genome Announc.">
        <title>Draft genome sequence of the grapevine dieback fungus Eutypa lata UCR-EL1.</title>
        <authorList>
            <person name="Blanco-Ulate B."/>
            <person name="Rolshausen P.E."/>
            <person name="Cantu D."/>
        </authorList>
    </citation>
    <scope>NUCLEOTIDE SEQUENCE [LARGE SCALE GENOMIC DNA]</scope>
    <source>
        <strain evidence="14">UCR-EL1</strain>
    </source>
</reference>
<dbReference type="OMA" id="NPHGGKE"/>
<dbReference type="HOGENOM" id="CLU_003502_1_0_1"/>
<dbReference type="Gene3D" id="1.10.1410.10">
    <property type="match status" value="1"/>
</dbReference>
<dbReference type="InterPro" id="IPR035367">
    <property type="entry name" value="Nrap_D2"/>
</dbReference>
<feature type="region of interest" description="Disordered" evidence="6">
    <location>
        <begin position="1076"/>
        <end position="1097"/>
    </location>
</feature>
<evidence type="ECO:0000256" key="5">
    <source>
        <dbReference type="RuleBase" id="RU364032"/>
    </source>
</evidence>
<keyword evidence="5" id="KW-0687">Ribonucleoprotein</keyword>
<dbReference type="Pfam" id="PF17406">
    <property type="entry name" value="Nrap_D5"/>
    <property type="match status" value="1"/>
</dbReference>
<dbReference type="GO" id="GO:0006364">
    <property type="term" value="P:rRNA processing"/>
    <property type="evidence" value="ECO:0007669"/>
    <property type="project" value="UniProtKB-KW"/>
</dbReference>
<dbReference type="Pfam" id="PF17405">
    <property type="entry name" value="Nrap_D4"/>
    <property type="match status" value="1"/>
</dbReference>
<evidence type="ECO:0000259" key="10">
    <source>
        <dbReference type="Pfam" id="PF17405"/>
    </source>
</evidence>
<evidence type="ECO:0000256" key="6">
    <source>
        <dbReference type="SAM" id="MobiDB-lite"/>
    </source>
</evidence>
<evidence type="ECO:0000313" key="13">
    <source>
        <dbReference type="EMBL" id="EMR63374.1"/>
    </source>
</evidence>
<dbReference type="Pfam" id="PF03813">
    <property type="entry name" value="Nrap"/>
    <property type="match status" value="1"/>
</dbReference>
<dbReference type="InterPro" id="IPR035370">
    <property type="entry name" value="Nrap_D5"/>
</dbReference>
<feature type="domain" description="Nrap protein" evidence="11">
    <location>
        <begin position="802"/>
        <end position="961"/>
    </location>
</feature>
<evidence type="ECO:0000259" key="12">
    <source>
        <dbReference type="Pfam" id="PF17407"/>
    </source>
</evidence>
<dbReference type="Pfam" id="PF17407">
    <property type="entry name" value="Nrap_D6"/>
    <property type="match status" value="1"/>
</dbReference>
<keyword evidence="5" id="KW-0690">Ribosome biogenesis</keyword>
<dbReference type="AlphaFoldDB" id="M7SB14"/>
<feature type="domain" description="Nrap protein" evidence="7">
    <location>
        <begin position="140"/>
        <end position="287"/>
    </location>
</feature>
<dbReference type="GO" id="GO:0006409">
    <property type="term" value="P:tRNA export from nucleus"/>
    <property type="evidence" value="ECO:0007669"/>
    <property type="project" value="TreeGrafter"/>
</dbReference>
<dbReference type="KEGG" id="ela:UCREL1_9663"/>
<protein>
    <recommendedName>
        <fullName evidence="5">U3 small nucleolar RNA-associated protein 22</fullName>
    </recommendedName>
</protein>
<evidence type="ECO:0000256" key="2">
    <source>
        <dbReference type="ARBA" id="ARBA00006674"/>
    </source>
</evidence>
<dbReference type="GO" id="GO:0034456">
    <property type="term" value="C:UTP-C complex"/>
    <property type="evidence" value="ECO:0007669"/>
    <property type="project" value="TreeGrafter"/>
</dbReference>
<feature type="domain" description="Nrap protein" evidence="10">
    <location>
        <begin position="613"/>
        <end position="800"/>
    </location>
</feature>
<feature type="domain" description="Nrap protein" evidence="9">
    <location>
        <begin position="440"/>
        <end position="591"/>
    </location>
</feature>
<evidence type="ECO:0000259" key="9">
    <source>
        <dbReference type="Pfam" id="PF17404"/>
    </source>
</evidence>
<keyword evidence="3 5" id="KW-0694">RNA-binding</keyword>
<evidence type="ECO:0000259" key="8">
    <source>
        <dbReference type="Pfam" id="PF17403"/>
    </source>
</evidence>
<keyword evidence="4 5" id="KW-0539">Nucleus</keyword>
<dbReference type="InterPro" id="IPR035368">
    <property type="entry name" value="Nrap_D3"/>
</dbReference>
<dbReference type="PANTHER" id="PTHR17972">
    <property type="entry name" value="NUCLEOLAR RNA-ASSOCIATED PROTEIN"/>
    <property type="match status" value="1"/>
</dbReference>
<dbReference type="Pfam" id="PF17404">
    <property type="entry name" value="Nrap_D3"/>
    <property type="match status" value="1"/>
</dbReference>
<dbReference type="GO" id="GO:0032040">
    <property type="term" value="C:small-subunit processome"/>
    <property type="evidence" value="ECO:0007669"/>
    <property type="project" value="TreeGrafter"/>
</dbReference>
<dbReference type="GO" id="GO:0032545">
    <property type="term" value="C:CURI complex"/>
    <property type="evidence" value="ECO:0007669"/>
    <property type="project" value="TreeGrafter"/>
</dbReference>